<comment type="subcellular location">
    <subcellularLocation>
        <location evidence="1 5">Cytoplasm</location>
    </subcellularLocation>
</comment>
<feature type="domain" description="UreE urease accessory N-terminal" evidence="6">
    <location>
        <begin position="9"/>
        <end position="73"/>
    </location>
</feature>
<dbReference type="Gene3D" id="2.60.260.20">
    <property type="entry name" value="Urease metallochaperone UreE, N-terminal domain"/>
    <property type="match status" value="1"/>
</dbReference>
<dbReference type="Gene3D" id="3.30.70.790">
    <property type="entry name" value="UreE, C-terminal domain"/>
    <property type="match status" value="1"/>
</dbReference>
<evidence type="ECO:0000256" key="5">
    <source>
        <dbReference type="HAMAP-Rule" id="MF_00822"/>
    </source>
</evidence>
<dbReference type="AlphaFoldDB" id="A0A2M7FXR2"/>
<accession>A0A2M7FXR2</accession>
<keyword evidence="3 5" id="KW-0533">Nickel</keyword>
<dbReference type="GO" id="GO:0005737">
    <property type="term" value="C:cytoplasm"/>
    <property type="evidence" value="ECO:0007669"/>
    <property type="project" value="UniProtKB-SubCell"/>
</dbReference>
<reference evidence="7 8" key="1">
    <citation type="submission" date="2017-09" db="EMBL/GenBank/DDBJ databases">
        <title>Depth-based differentiation of microbial function through sediment-hosted aquifers and enrichment of novel symbionts in the deep terrestrial subsurface.</title>
        <authorList>
            <person name="Probst A.J."/>
            <person name="Ladd B."/>
            <person name="Jarett J.K."/>
            <person name="Geller-Mcgrath D.E."/>
            <person name="Sieber C.M."/>
            <person name="Emerson J.B."/>
            <person name="Anantharaman K."/>
            <person name="Thomas B.C."/>
            <person name="Malmstrom R."/>
            <person name="Stieglmeier M."/>
            <person name="Klingl A."/>
            <person name="Woyke T."/>
            <person name="Ryan C.M."/>
            <person name="Banfield J.F."/>
        </authorList>
    </citation>
    <scope>NUCLEOTIDE SEQUENCE [LARGE SCALE GENOMIC DNA]</scope>
    <source>
        <strain evidence="7">CG17_big_fil_post_rev_8_21_14_2_50_48_46</strain>
    </source>
</reference>
<dbReference type="Proteomes" id="UP000231019">
    <property type="component" value="Unassembled WGS sequence"/>
</dbReference>
<dbReference type="InterPro" id="IPR004029">
    <property type="entry name" value="UreE_N"/>
</dbReference>
<proteinExistence type="inferred from homology"/>
<evidence type="ECO:0000256" key="3">
    <source>
        <dbReference type="ARBA" id="ARBA00022596"/>
    </source>
</evidence>
<organism evidence="7 8">
    <name type="scientific">bacterium (Candidatus Blackallbacteria) CG17_big_fil_post_rev_8_21_14_2_50_48_46</name>
    <dbReference type="NCBI Taxonomy" id="2014261"/>
    <lineage>
        <taxon>Bacteria</taxon>
        <taxon>Candidatus Blackallbacteria</taxon>
    </lineage>
</organism>
<gene>
    <name evidence="5" type="primary">ureE</name>
    <name evidence="7" type="ORF">COW36_23780</name>
</gene>
<dbReference type="SMART" id="SM00988">
    <property type="entry name" value="UreE_N"/>
    <property type="match status" value="1"/>
</dbReference>
<dbReference type="SUPFAM" id="SSF69287">
    <property type="entry name" value="Urease metallochaperone UreE, N-terminal domain"/>
    <property type="match status" value="1"/>
</dbReference>
<comment type="similarity">
    <text evidence="5">Belongs to the UreE family.</text>
</comment>
<dbReference type="PIRSF" id="PIRSF036402">
    <property type="entry name" value="Ureas_acces_UreE"/>
    <property type="match status" value="1"/>
</dbReference>
<comment type="function">
    <text evidence="5">Involved in urease metallocenter assembly. Binds nickel. Probably functions as a nickel donor during metallocenter assembly.</text>
</comment>
<dbReference type="GO" id="GO:0016151">
    <property type="term" value="F:nickel cation binding"/>
    <property type="evidence" value="ECO:0007669"/>
    <property type="project" value="UniProtKB-UniRule"/>
</dbReference>
<dbReference type="HAMAP" id="MF_00822">
    <property type="entry name" value="UreE"/>
    <property type="match status" value="1"/>
</dbReference>
<dbReference type="InterPro" id="IPR012406">
    <property type="entry name" value="UreE"/>
</dbReference>
<evidence type="ECO:0000256" key="1">
    <source>
        <dbReference type="ARBA" id="ARBA00004496"/>
    </source>
</evidence>
<protein>
    <recommendedName>
        <fullName evidence="5">Urease accessory protein UreE</fullName>
    </recommendedName>
</protein>
<sequence>MFLRKTQPPIKELPPQTKAEAELVVEIPLLCWERQKVRRRLIAPDGEELLLALPTGTQLHPGTLLARRENRAYTVIAAPEAVLVYCPPDWQAALRFGHFIGNQHRDLEIKGCEVLVLDDPSLRERLEKLGFAVEPALRPYHGRPLSEYAHV</sequence>
<dbReference type="EMBL" id="PFFQ01000065">
    <property type="protein sequence ID" value="PIW14058.1"/>
    <property type="molecule type" value="Genomic_DNA"/>
</dbReference>
<comment type="caution">
    <text evidence="7">The sequence shown here is derived from an EMBL/GenBank/DDBJ whole genome shotgun (WGS) entry which is preliminary data.</text>
</comment>
<dbReference type="Pfam" id="PF02814">
    <property type="entry name" value="UreE_N"/>
    <property type="match status" value="1"/>
</dbReference>
<dbReference type="GO" id="GO:0019627">
    <property type="term" value="P:urea metabolic process"/>
    <property type="evidence" value="ECO:0007669"/>
    <property type="project" value="InterPro"/>
</dbReference>
<evidence type="ECO:0000313" key="8">
    <source>
        <dbReference type="Proteomes" id="UP000231019"/>
    </source>
</evidence>
<evidence type="ECO:0000256" key="2">
    <source>
        <dbReference type="ARBA" id="ARBA00022490"/>
    </source>
</evidence>
<dbReference type="InterPro" id="IPR007864">
    <property type="entry name" value="UreE_C_dom"/>
</dbReference>
<dbReference type="GO" id="GO:0065003">
    <property type="term" value="P:protein-containing complex assembly"/>
    <property type="evidence" value="ECO:0007669"/>
    <property type="project" value="InterPro"/>
</dbReference>
<keyword evidence="4 5" id="KW-0143">Chaperone</keyword>
<dbReference type="InterPro" id="IPR036118">
    <property type="entry name" value="UreE_N_sf"/>
</dbReference>
<name>A0A2M7FXR2_9BACT</name>
<evidence type="ECO:0000313" key="7">
    <source>
        <dbReference type="EMBL" id="PIW14058.1"/>
    </source>
</evidence>
<evidence type="ECO:0000259" key="6">
    <source>
        <dbReference type="SMART" id="SM00988"/>
    </source>
</evidence>
<dbReference type="GO" id="GO:0051082">
    <property type="term" value="F:unfolded protein binding"/>
    <property type="evidence" value="ECO:0007669"/>
    <property type="project" value="UniProtKB-UniRule"/>
</dbReference>
<dbReference type="SUPFAM" id="SSF69737">
    <property type="entry name" value="Urease metallochaperone UreE, C-terminal domain"/>
    <property type="match status" value="1"/>
</dbReference>
<keyword evidence="2 5" id="KW-0963">Cytoplasm</keyword>
<dbReference type="Pfam" id="PF05194">
    <property type="entry name" value="UreE_C"/>
    <property type="match status" value="1"/>
</dbReference>
<dbReference type="GO" id="GO:0006457">
    <property type="term" value="P:protein folding"/>
    <property type="evidence" value="ECO:0007669"/>
    <property type="project" value="InterPro"/>
</dbReference>
<evidence type="ECO:0000256" key="4">
    <source>
        <dbReference type="ARBA" id="ARBA00023186"/>
    </source>
</evidence>